<dbReference type="EMBL" id="CADCVD010000137">
    <property type="protein sequence ID" value="CAA9454385.1"/>
    <property type="molecule type" value="Genomic_DNA"/>
</dbReference>
<gene>
    <name evidence="1" type="ORF">AVDCRST_MAG37-2752</name>
</gene>
<evidence type="ECO:0000313" key="1">
    <source>
        <dbReference type="EMBL" id="CAA9454385.1"/>
    </source>
</evidence>
<protein>
    <submittedName>
        <fullName evidence="1">Uncharacterized protein</fullName>
    </submittedName>
</protein>
<organism evidence="1">
    <name type="scientific">uncultured Rubrobacteraceae bacterium</name>
    <dbReference type="NCBI Taxonomy" id="349277"/>
    <lineage>
        <taxon>Bacteria</taxon>
        <taxon>Bacillati</taxon>
        <taxon>Actinomycetota</taxon>
        <taxon>Rubrobacteria</taxon>
        <taxon>Rubrobacterales</taxon>
        <taxon>Rubrobacteraceae</taxon>
        <taxon>environmental samples</taxon>
    </lineage>
</organism>
<sequence length="45" mass="4917">MTASTGPREMEALYLLLFLVFLGGARISRRSGAGSKTPPRLIRPK</sequence>
<name>A0A6J4QT03_9ACTN</name>
<reference evidence="1" key="1">
    <citation type="submission" date="2020-02" db="EMBL/GenBank/DDBJ databases">
        <authorList>
            <person name="Meier V. D."/>
        </authorList>
    </citation>
    <scope>NUCLEOTIDE SEQUENCE</scope>
    <source>
        <strain evidence="1">AVDCRST_MAG37</strain>
    </source>
</reference>
<dbReference type="AlphaFoldDB" id="A0A6J4QT03"/>
<proteinExistence type="predicted"/>
<accession>A0A6J4QT03</accession>